<dbReference type="Proteomes" id="UP001166293">
    <property type="component" value="Unassembled WGS sequence"/>
</dbReference>
<dbReference type="Pfam" id="PF20056">
    <property type="entry name" value="DUF6455"/>
    <property type="match status" value="1"/>
</dbReference>
<keyword evidence="3" id="KW-1185">Reference proteome</keyword>
<comment type="caution">
    <text evidence="2">The sequence shown here is derived from an EMBL/GenBank/DDBJ whole genome shotgun (WGS) entry which is preliminary data.</text>
</comment>
<feature type="domain" description="DUF6455" evidence="1">
    <location>
        <begin position="5"/>
        <end position="85"/>
    </location>
</feature>
<name>A0ABS6N6M0_9RHOB</name>
<evidence type="ECO:0000313" key="2">
    <source>
        <dbReference type="EMBL" id="MBV2359654.1"/>
    </source>
</evidence>
<evidence type="ECO:0000259" key="1">
    <source>
        <dbReference type="Pfam" id="PF20056"/>
    </source>
</evidence>
<evidence type="ECO:0000313" key="3">
    <source>
        <dbReference type="Proteomes" id="UP001166293"/>
    </source>
</evidence>
<gene>
    <name evidence="2" type="ORF">KUH32_07705</name>
</gene>
<sequence length="89" mass="9833">MRPILGDAERHFWMTRSVAKTMGVSLGDAILSRQLAPETYAEMVTKCRTCALVEACEEWLSKGPGPQVTAPPGCCNATVLDQLRRRQVQ</sequence>
<accession>A0ABS6N6M0</accession>
<organism evidence="2 3">
    <name type="scientific">Thalassococcus arenae</name>
    <dbReference type="NCBI Taxonomy" id="2851652"/>
    <lineage>
        <taxon>Bacteria</taxon>
        <taxon>Pseudomonadati</taxon>
        <taxon>Pseudomonadota</taxon>
        <taxon>Alphaproteobacteria</taxon>
        <taxon>Rhodobacterales</taxon>
        <taxon>Roseobacteraceae</taxon>
        <taxon>Thalassococcus</taxon>
    </lineage>
</organism>
<reference evidence="2" key="1">
    <citation type="submission" date="2021-06" db="EMBL/GenBank/DDBJ databases">
        <title>Thalassococcus sp. CAU 1522 isolated from sea sand, Republic of Korea.</title>
        <authorList>
            <person name="Kim W."/>
        </authorList>
    </citation>
    <scope>NUCLEOTIDE SEQUENCE</scope>
    <source>
        <strain evidence="2">CAU 1522</strain>
    </source>
</reference>
<dbReference type="EMBL" id="JAHRWL010000001">
    <property type="protein sequence ID" value="MBV2359654.1"/>
    <property type="molecule type" value="Genomic_DNA"/>
</dbReference>
<dbReference type="InterPro" id="IPR045601">
    <property type="entry name" value="DUF6455"/>
</dbReference>
<protein>
    <recommendedName>
        <fullName evidence="1">DUF6455 domain-containing protein</fullName>
    </recommendedName>
</protein>
<proteinExistence type="predicted"/>
<dbReference type="RefSeq" id="WP_217777452.1">
    <property type="nucleotide sequence ID" value="NZ_JAHRWL010000001.1"/>
</dbReference>